<protein>
    <submittedName>
        <fullName evidence="2">Uncharacterized protein</fullName>
    </submittedName>
</protein>
<dbReference type="EMBL" id="JBDFQZ010000005">
    <property type="protein sequence ID" value="KAK9726498.1"/>
    <property type="molecule type" value="Genomic_DNA"/>
</dbReference>
<gene>
    <name evidence="2" type="ORF">RND81_05G219800</name>
</gene>
<name>A0AAW1L0Q7_SAPOF</name>
<proteinExistence type="predicted"/>
<evidence type="ECO:0000313" key="3">
    <source>
        <dbReference type="Proteomes" id="UP001443914"/>
    </source>
</evidence>
<keyword evidence="3" id="KW-1185">Reference proteome</keyword>
<organism evidence="2 3">
    <name type="scientific">Saponaria officinalis</name>
    <name type="common">Common soapwort</name>
    <name type="synonym">Lychnis saponaria</name>
    <dbReference type="NCBI Taxonomy" id="3572"/>
    <lineage>
        <taxon>Eukaryota</taxon>
        <taxon>Viridiplantae</taxon>
        <taxon>Streptophyta</taxon>
        <taxon>Embryophyta</taxon>
        <taxon>Tracheophyta</taxon>
        <taxon>Spermatophyta</taxon>
        <taxon>Magnoliopsida</taxon>
        <taxon>eudicotyledons</taxon>
        <taxon>Gunneridae</taxon>
        <taxon>Pentapetalae</taxon>
        <taxon>Caryophyllales</taxon>
        <taxon>Caryophyllaceae</taxon>
        <taxon>Caryophylleae</taxon>
        <taxon>Saponaria</taxon>
    </lineage>
</organism>
<keyword evidence="1" id="KW-0472">Membrane</keyword>
<sequence>MAAHLQSTVDSGMALYLSIFPNFLGFMQLMICFSLTSIRFRYGSFSFDFSIFYLSNYSLHKLIHLLQINPSIRFRYGSYSNCVSFSFDSIWIGCRCRCNSVLLMICRDNLYLV</sequence>
<dbReference type="AlphaFoldDB" id="A0AAW1L0Q7"/>
<evidence type="ECO:0000313" key="2">
    <source>
        <dbReference type="EMBL" id="KAK9726498.1"/>
    </source>
</evidence>
<keyword evidence="1" id="KW-0812">Transmembrane</keyword>
<reference evidence="2" key="1">
    <citation type="submission" date="2024-03" db="EMBL/GenBank/DDBJ databases">
        <title>WGS assembly of Saponaria officinalis var. Norfolk2.</title>
        <authorList>
            <person name="Jenkins J."/>
            <person name="Shu S."/>
            <person name="Grimwood J."/>
            <person name="Barry K."/>
            <person name="Goodstein D."/>
            <person name="Schmutz J."/>
            <person name="Leebens-Mack J."/>
            <person name="Osbourn A."/>
        </authorList>
    </citation>
    <scope>NUCLEOTIDE SEQUENCE [LARGE SCALE GENOMIC DNA]</scope>
    <source>
        <strain evidence="2">JIC</strain>
    </source>
</reference>
<comment type="caution">
    <text evidence="2">The sequence shown here is derived from an EMBL/GenBank/DDBJ whole genome shotgun (WGS) entry which is preliminary data.</text>
</comment>
<feature type="transmembrane region" description="Helical" evidence="1">
    <location>
        <begin position="14"/>
        <end position="36"/>
    </location>
</feature>
<evidence type="ECO:0000256" key="1">
    <source>
        <dbReference type="SAM" id="Phobius"/>
    </source>
</evidence>
<dbReference type="Proteomes" id="UP001443914">
    <property type="component" value="Unassembled WGS sequence"/>
</dbReference>
<accession>A0AAW1L0Q7</accession>
<keyword evidence="1" id="KW-1133">Transmembrane helix</keyword>